<dbReference type="AlphaFoldDB" id="A0A544XVG4"/>
<dbReference type="InterPro" id="IPR018076">
    <property type="entry name" value="T2SS_GspF_dom"/>
</dbReference>
<comment type="subcellular location">
    <subcellularLocation>
        <location evidence="1">Cell membrane</location>
        <topology evidence="1">Multi-pass membrane protein</topology>
    </subcellularLocation>
</comment>
<protein>
    <submittedName>
        <fullName evidence="8">Secretion system protein</fullName>
    </submittedName>
</protein>
<name>A0A544XVG4_9ACTN</name>
<evidence type="ECO:0000256" key="5">
    <source>
        <dbReference type="ARBA" id="ARBA00023136"/>
    </source>
</evidence>
<dbReference type="GO" id="GO:0005886">
    <property type="term" value="C:plasma membrane"/>
    <property type="evidence" value="ECO:0007669"/>
    <property type="project" value="UniProtKB-SubCell"/>
</dbReference>
<sequence>MNVPAVTAGAMIGLGLVIVVSELAPGPPRLNDALARLDGARRPGPRGRLTVRLSRLPVPREDLALLGISVERFTLQRVAFLLFGLVLPLPLTVLCAVAGISLPWAVPTGAGVLCGALFVLVPDYAARSQARERRHEFRAALATYLDMVALERSAGAGPPQALQAPAEVCTGWVFRRIAQVLEHAKRAGEQPWRGLALLGEEVRIPELTELADIAEDAGSEGAQVLSTLLAKAQSMRTTALAEARARANSRTSEMPIAIGISVFGFLALVCFPAVYRIMS</sequence>
<evidence type="ECO:0000259" key="7">
    <source>
        <dbReference type="Pfam" id="PF00482"/>
    </source>
</evidence>
<feature type="transmembrane region" description="Helical" evidence="6">
    <location>
        <begin position="78"/>
        <end position="100"/>
    </location>
</feature>
<accession>A0A544XVG4</accession>
<keyword evidence="3 6" id="KW-0812">Transmembrane</keyword>
<proteinExistence type="predicted"/>
<feature type="transmembrane region" description="Helical" evidence="6">
    <location>
        <begin position="106"/>
        <end position="126"/>
    </location>
</feature>
<feature type="transmembrane region" description="Helical" evidence="6">
    <location>
        <begin position="6"/>
        <end position="24"/>
    </location>
</feature>
<evidence type="ECO:0000256" key="2">
    <source>
        <dbReference type="ARBA" id="ARBA00022475"/>
    </source>
</evidence>
<feature type="transmembrane region" description="Helical" evidence="6">
    <location>
        <begin position="254"/>
        <end position="275"/>
    </location>
</feature>
<reference evidence="8 9" key="1">
    <citation type="submission" date="2019-07" db="EMBL/GenBank/DDBJ databases">
        <title>Microbispora hainanensis DSM 45428.</title>
        <authorList>
            <person name="Thawai C."/>
        </authorList>
    </citation>
    <scope>NUCLEOTIDE SEQUENCE [LARGE SCALE GENOMIC DNA]</scope>
    <source>
        <strain evidence="8 9">DSM 45428</strain>
    </source>
</reference>
<dbReference type="PANTHER" id="PTHR35007">
    <property type="entry name" value="INTEGRAL MEMBRANE PROTEIN-RELATED"/>
    <property type="match status" value="1"/>
</dbReference>
<comment type="caution">
    <text evidence="8">The sequence shown here is derived from an EMBL/GenBank/DDBJ whole genome shotgun (WGS) entry which is preliminary data.</text>
</comment>
<keyword evidence="2" id="KW-1003">Cell membrane</keyword>
<evidence type="ECO:0000256" key="1">
    <source>
        <dbReference type="ARBA" id="ARBA00004651"/>
    </source>
</evidence>
<keyword evidence="4 6" id="KW-1133">Transmembrane helix</keyword>
<evidence type="ECO:0000256" key="3">
    <source>
        <dbReference type="ARBA" id="ARBA00022692"/>
    </source>
</evidence>
<dbReference type="Proteomes" id="UP000316541">
    <property type="component" value="Unassembled WGS sequence"/>
</dbReference>
<keyword evidence="5 6" id="KW-0472">Membrane</keyword>
<dbReference type="EMBL" id="VIRM01000092">
    <property type="protein sequence ID" value="TQS08489.1"/>
    <property type="molecule type" value="Genomic_DNA"/>
</dbReference>
<organism evidence="8 9">
    <name type="scientific">Microbispora hainanensis</name>
    <dbReference type="NCBI Taxonomy" id="568844"/>
    <lineage>
        <taxon>Bacteria</taxon>
        <taxon>Bacillati</taxon>
        <taxon>Actinomycetota</taxon>
        <taxon>Actinomycetes</taxon>
        <taxon>Streptosporangiales</taxon>
        <taxon>Streptosporangiaceae</taxon>
        <taxon>Microbispora</taxon>
    </lineage>
</organism>
<dbReference type="Pfam" id="PF00482">
    <property type="entry name" value="T2SSF"/>
    <property type="match status" value="1"/>
</dbReference>
<evidence type="ECO:0000313" key="8">
    <source>
        <dbReference type="EMBL" id="TQS08489.1"/>
    </source>
</evidence>
<feature type="domain" description="Type II secretion system protein GspF" evidence="7">
    <location>
        <begin position="145"/>
        <end position="272"/>
    </location>
</feature>
<gene>
    <name evidence="8" type="ORF">FLX08_38900</name>
</gene>
<dbReference type="PANTHER" id="PTHR35007:SF1">
    <property type="entry name" value="PILUS ASSEMBLY PROTEIN"/>
    <property type="match status" value="1"/>
</dbReference>
<evidence type="ECO:0000256" key="6">
    <source>
        <dbReference type="SAM" id="Phobius"/>
    </source>
</evidence>
<evidence type="ECO:0000313" key="9">
    <source>
        <dbReference type="Proteomes" id="UP000316541"/>
    </source>
</evidence>
<dbReference type="RefSeq" id="WP_142625269.1">
    <property type="nucleotide sequence ID" value="NZ_VIRM01000092.1"/>
</dbReference>
<evidence type="ECO:0000256" key="4">
    <source>
        <dbReference type="ARBA" id="ARBA00022989"/>
    </source>
</evidence>